<comment type="caution">
    <text evidence="1">The sequence shown here is derived from an EMBL/GenBank/DDBJ whole genome shotgun (WGS) entry which is preliminary data.</text>
</comment>
<name>A0A9Q3K2A7_9BASI</name>
<evidence type="ECO:0000313" key="2">
    <source>
        <dbReference type="Proteomes" id="UP000765509"/>
    </source>
</evidence>
<sequence length="100" mass="11205">MVELTSFPSFEWDFLVIDTPKGEGLILGFDFLNHFKPSIYWKQGLITLNADQMDCYDPSNSFSNDFYSAKSCAALVGDFRTPSFPSSVHIPSLNSNQSLP</sequence>
<reference evidence="1" key="1">
    <citation type="submission" date="2021-03" db="EMBL/GenBank/DDBJ databases">
        <title>Draft genome sequence of rust myrtle Austropuccinia psidii MF-1, a brazilian biotype.</title>
        <authorList>
            <person name="Quecine M.C."/>
            <person name="Pachon D.M.R."/>
            <person name="Bonatelli M.L."/>
            <person name="Correr F.H."/>
            <person name="Franceschini L.M."/>
            <person name="Leite T.F."/>
            <person name="Margarido G.R.A."/>
            <person name="Almeida C.A."/>
            <person name="Ferrarezi J.A."/>
            <person name="Labate C.A."/>
        </authorList>
    </citation>
    <scope>NUCLEOTIDE SEQUENCE</scope>
    <source>
        <strain evidence="1">MF-1</strain>
    </source>
</reference>
<keyword evidence="2" id="KW-1185">Reference proteome</keyword>
<dbReference type="InterPro" id="IPR021109">
    <property type="entry name" value="Peptidase_aspartic_dom_sf"/>
</dbReference>
<accession>A0A9Q3K2A7</accession>
<proteinExistence type="predicted"/>
<protein>
    <submittedName>
        <fullName evidence="1">Uncharacterized protein</fullName>
    </submittedName>
</protein>
<dbReference type="Proteomes" id="UP000765509">
    <property type="component" value="Unassembled WGS sequence"/>
</dbReference>
<evidence type="ECO:0000313" key="1">
    <source>
        <dbReference type="EMBL" id="MBW0572999.1"/>
    </source>
</evidence>
<dbReference type="Gene3D" id="2.40.70.10">
    <property type="entry name" value="Acid Proteases"/>
    <property type="match status" value="1"/>
</dbReference>
<dbReference type="EMBL" id="AVOT02091170">
    <property type="protein sequence ID" value="MBW0572999.1"/>
    <property type="molecule type" value="Genomic_DNA"/>
</dbReference>
<dbReference type="AlphaFoldDB" id="A0A9Q3K2A7"/>
<gene>
    <name evidence="1" type="ORF">O181_112714</name>
</gene>
<dbReference type="OrthoDB" id="122269at2759"/>
<organism evidence="1 2">
    <name type="scientific">Austropuccinia psidii MF-1</name>
    <dbReference type="NCBI Taxonomy" id="1389203"/>
    <lineage>
        <taxon>Eukaryota</taxon>
        <taxon>Fungi</taxon>
        <taxon>Dikarya</taxon>
        <taxon>Basidiomycota</taxon>
        <taxon>Pucciniomycotina</taxon>
        <taxon>Pucciniomycetes</taxon>
        <taxon>Pucciniales</taxon>
        <taxon>Sphaerophragmiaceae</taxon>
        <taxon>Austropuccinia</taxon>
    </lineage>
</organism>